<sequence>MLIKDADDQTAQLEALERLAMGTGPNAKQAADELRRRKAGVKGERDSAYLINFDYAQSPNWAVIHDLRLEHEGRVAQIDHLLINRWMDVYVLETKQFHAGLKITEIGEFLRWNNYRRTFEGMASPLEQNERHIQVLKGVMSGIELPTRLGVRIPPAFQSFVLVGPNARIDRPRKFDTSRVVKADQLKKAIWRDFDNENPLLGMMRMAAKIVSGETVEFVARQLAALHRPGPSTVHAGTASEESAAAPVPLERVSRPAPRIEPTVNAVPAQVSDARPGPACKQCGKADGQIQYGRYGYYFQCSGCGTNTAIRFSCKPGHSPRLRKQKDSFYRECEACGSSDLFHTNAAGAAPP</sequence>
<dbReference type="PROSITE" id="PS50965">
    <property type="entry name" value="NERD"/>
    <property type="match status" value="1"/>
</dbReference>
<feature type="domain" description="NERD" evidence="1">
    <location>
        <begin position="39"/>
        <end position="159"/>
    </location>
</feature>
<comment type="caution">
    <text evidence="2">The sequence shown here is derived from an EMBL/GenBank/DDBJ whole genome shotgun (WGS) entry which is preliminary data.</text>
</comment>
<dbReference type="Proteomes" id="UP001589898">
    <property type="component" value="Unassembled WGS sequence"/>
</dbReference>
<keyword evidence="3" id="KW-1185">Reference proteome</keyword>
<evidence type="ECO:0000313" key="2">
    <source>
        <dbReference type="EMBL" id="MFC0717176.1"/>
    </source>
</evidence>
<dbReference type="EMBL" id="JBHLTF010000025">
    <property type="protein sequence ID" value="MFC0717176.1"/>
    <property type="molecule type" value="Genomic_DNA"/>
</dbReference>
<protein>
    <submittedName>
        <fullName evidence="2">Nuclease-related domain-containing protein</fullName>
    </submittedName>
</protein>
<gene>
    <name evidence="2" type="ORF">ACFFFU_05360</name>
</gene>
<accession>A0ABV6SY89</accession>
<name>A0ABV6SY89_9GAMM</name>
<dbReference type="Pfam" id="PF08378">
    <property type="entry name" value="NERD"/>
    <property type="match status" value="1"/>
</dbReference>
<dbReference type="InterPro" id="IPR011528">
    <property type="entry name" value="NERD"/>
</dbReference>
<reference evidence="2 3" key="1">
    <citation type="submission" date="2024-09" db="EMBL/GenBank/DDBJ databases">
        <authorList>
            <person name="Sun Q."/>
            <person name="Mori K."/>
        </authorList>
    </citation>
    <scope>NUCLEOTIDE SEQUENCE [LARGE SCALE GENOMIC DNA]</scope>
    <source>
        <strain evidence="2 3">KCTC 52403</strain>
    </source>
</reference>
<evidence type="ECO:0000313" key="3">
    <source>
        <dbReference type="Proteomes" id="UP001589898"/>
    </source>
</evidence>
<proteinExistence type="predicted"/>
<dbReference type="RefSeq" id="WP_189499345.1">
    <property type="nucleotide sequence ID" value="NZ_BMZT01000015.1"/>
</dbReference>
<organism evidence="2 3">
    <name type="scientific">Luteimonas padinae</name>
    <dbReference type="NCBI Taxonomy" id="1714359"/>
    <lineage>
        <taxon>Bacteria</taxon>
        <taxon>Pseudomonadati</taxon>
        <taxon>Pseudomonadota</taxon>
        <taxon>Gammaproteobacteria</taxon>
        <taxon>Lysobacterales</taxon>
        <taxon>Lysobacteraceae</taxon>
        <taxon>Luteimonas</taxon>
    </lineage>
</organism>
<evidence type="ECO:0000259" key="1">
    <source>
        <dbReference type="PROSITE" id="PS50965"/>
    </source>
</evidence>